<reference evidence="1" key="1">
    <citation type="submission" date="2023-05" db="EMBL/GenBank/DDBJ databases">
        <title>Nepenthes gracilis genome sequencing.</title>
        <authorList>
            <person name="Fukushima K."/>
        </authorList>
    </citation>
    <scope>NUCLEOTIDE SEQUENCE</scope>
    <source>
        <strain evidence="1">SING2019-196</strain>
    </source>
</reference>
<accession>A0AAD3Y1Z0</accession>
<evidence type="ECO:0000313" key="2">
    <source>
        <dbReference type="Proteomes" id="UP001279734"/>
    </source>
</evidence>
<keyword evidence="2" id="KW-1185">Reference proteome</keyword>
<name>A0AAD3Y1Z0_NEPGR</name>
<protein>
    <submittedName>
        <fullName evidence="1">Uncharacterized protein</fullName>
    </submittedName>
</protein>
<gene>
    <name evidence="1" type="ORF">Nepgr_025889</name>
</gene>
<dbReference type="EMBL" id="BSYO01000027">
    <property type="protein sequence ID" value="GMH24046.1"/>
    <property type="molecule type" value="Genomic_DNA"/>
</dbReference>
<organism evidence="1 2">
    <name type="scientific">Nepenthes gracilis</name>
    <name type="common">Slender pitcher plant</name>
    <dbReference type="NCBI Taxonomy" id="150966"/>
    <lineage>
        <taxon>Eukaryota</taxon>
        <taxon>Viridiplantae</taxon>
        <taxon>Streptophyta</taxon>
        <taxon>Embryophyta</taxon>
        <taxon>Tracheophyta</taxon>
        <taxon>Spermatophyta</taxon>
        <taxon>Magnoliopsida</taxon>
        <taxon>eudicotyledons</taxon>
        <taxon>Gunneridae</taxon>
        <taxon>Pentapetalae</taxon>
        <taxon>Caryophyllales</taxon>
        <taxon>Nepenthaceae</taxon>
        <taxon>Nepenthes</taxon>
    </lineage>
</organism>
<evidence type="ECO:0000313" key="1">
    <source>
        <dbReference type="EMBL" id="GMH24046.1"/>
    </source>
</evidence>
<proteinExistence type="predicted"/>
<dbReference type="AlphaFoldDB" id="A0AAD3Y1Z0"/>
<dbReference type="Proteomes" id="UP001279734">
    <property type="component" value="Unassembled WGS sequence"/>
</dbReference>
<comment type="caution">
    <text evidence="1">The sequence shown here is derived from an EMBL/GenBank/DDBJ whole genome shotgun (WGS) entry which is preliminary data.</text>
</comment>
<sequence>MPCIYFSTVVATTRLSEAAGWWCGLCEVGGSVSGGENLMIVMEWWHCGGGSCNMMVGGSNMMAVAEKWWWIDGGGCRVKVKADGNNMMVLAV</sequence>